<feature type="region of interest" description="Disordered" evidence="1">
    <location>
        <begin position="130"/>
        <end position="153"/>
    </location>
</feature>
<dbReference type="OrthoDB" id="4496543at2759"/>
<sequence>MAISLGDLSNETIMRNQDSSEVRYGRFRISEYIVPADMMQRPERLDYSRIPARRPYTAAAEPIAPGTWLITIKWDCSLLNLKAGESIRVQDDLCTLALARAFKELRVRFPTCKHVYGCVDLYEMVDVYSSEQQQQQPSSEDDAPSPSPQDGAMTLKSWVVDPSQIPVDVDEDEDDTTEDGYKYLEAWLSVVPRNDYDAKELEWCSSHEPREDEATRMGRPLVSSVSQGDGPDGYSPLLVLGSCRLCGKDHEPYPGDVSQAAQAAADD</sequence>
<evidence type="ECO:0000313" key="2">
    <source>
        <dbReference type="EMBL" id="RAK73017.1"/>
    </source>
</evidence>
<reference evidence="2 3" key="1">
    <citation type="submission" date="2018-02" db="EMBL/GenBank/DDBJ databases">
        <title>The genomes of Aspergillus section Nigri reveals drivers in fungal speciation.</title>
        <authorList>
            <consortium name="DOE Joint Genome Institute"/>
            <person name="Vesth T.C."/>
            <person name="Nybo J."/>
            <person name="Theobald S."/>
            <person name="Brandl J."/>
            <person name="Frisvad J.C."/>
            <person name="Nielsen K.F."/>
            <person name="Lyhne E.K."/>
            <person name="Kogle M.E."/>
            <person name="Kuo A."/>
            <person name="Riley R."/>
            <person name="Clum A."/>
            <person name="Nolan M."/>
            <person name="Lipzen A."/>
            <person name="Salamov A."/>
            <person name="Henrissat B."/>
            <person name="Wiebenga A."/>
            <person name="De vries R.P."/>
            <person name="Grigoriev I.V."/>
            <person name="Mortensen U.H."/>
            <person name="Andersen M.R."/>
            <person name="Baker S.E."/>
        </authorList>
    </citation>
    <scope>NUCLEOTIDE SEQUENCE [LARGE SCALE GENOMIC DNA]</scope>
    <source>
        <strain evidence="2 3">CBS 313.89</strain>
    </source>
</reference>
<dbReference type="AlphaFoldDB" id="A0A8G1RII2"/>
<name>A0A8G1RII2_9EURO</name>
<dbReference type="RefSeq" id="XP_040797027.1">
    <property type="nucleotide sequence ID" value="XM_040948082.1"/>
</dbReference>
<gene>
    <name evidence="2" type="ORF">BO72DRAFT_489301</name>
</gene>
<organism evidence="2 3">
    <name type="scientific">Aspergillus fijiensis CBS 313.89</name>
    <dbReference type="NCBI Taxonomy" id="1448319"/>
    <lineage>
        <taxon>Eukaryota</taxon>
        <taxon>Fungi</taxon>
        <taxon>Dikarya</taxon>
        <taxon>Ascomycota</taxon>
        <taxon>Pezizomycotina</taxon>
        <taxon>Eurotiomycetes</taxon>
        <taxon>Eurotiomycetidae</taxon>
        <taxon>Eurotiales</taxon>
        <taxon>Aspergillaceae</taxon>
        <taxon>Aspergillus</taxon>
    </lineage>
</organism>
<protein>
    <submittedName>
        <fullName evidence="2">Uncharacterized protein</fullName>
    </submittedName>
</protein>
<dbReference type="Proteomes" id="UP000249789">
    <property type="component" value="Unassembled WGS sequence"/>
</dbReference>
<accession>A0A8G1RII2</accession>
<evidence type="ECO:0000256" key="1">
    <source>
        <dbReference type="SAM" id="MobiDB-lite"/>
    </source>
</evidence>
<proteinExistence type="predicted"/>
<dbReference type="EMBL" id="KZ824685">
    <property type="protein sequence ID" value="RAK73017.1"/>
    <property type="molecule type" value="Genomic_DNA"/>
</dbReference>
<feature type="region of interest" description="Disordered" evidence="1">
    <location>
        <begin position="212"/>
        <end position="233"/>
    </location>
</feature>
<keyword evidence="3" id="KW-1185">Reference proteome</keyword>
<evidence type="ECO:0000313" key="3">
    <source>
        <dbReference type="Proteomes" id="UP000249789"/>
    </source>
</evidence>
<dbReference type="VEuPathDB" id="FungiDB:BO72DRAFT_489301"/>
<dbReference type="GeneID" id="63865415"/>